<dbReference type="Proteomes" id="UP000631653">
    <property type="component" value="Unassembled WGS sequence"/>
</dbReference>
<reference evidence="1 2" key="1">
    <citation type="journal article" date="2020" name="Int. J. Syst. Evol. Microbiol.">
        <title>Novel acetic acid bacteria from cider fermentations: Acetobacter conturbans sp. nov. and Acetobacter fallax sp. nov.</title>
        <authorList>
            <person name="Sombolestani A.S."/>
            <person name="Cleenwerck I."/>
            <person name="Cnockaert M."/>
            <person name="Borremans W."/>
            <person name="Wieme A.D."/>
            <person name="De Vuyst L."/>
            <person name="Vandamme P."/>
        </authorList>
    </citation>
    <scope>NUCLEOTIDE SEQUENCE [LARGE SCALE GENOMIC DNA]</scope>
    <source>
        <strain evidence="1 2">LMG 1627</strain>
    </source>
</reference>
<dbReference type="RefSeq" id="WP_173570923.1">
    <property type="nucleotide sequence ID" value="NZ_WOSY01000014.1"/>
</dbReference>
<protein>
    <submittedName>
        <fullName evidence="1">Uncharacterized protein</fullName>
    </submittedName>
</protein>
<keyword evidence="2" id="KW-1185">Reference proteome</keyword>
<proteinExistence type="predicted"/>
<accession>A0ABX0K314</accession>
<evidence type="ECO:0000313" key="2">
    <source>
        <dbReference type="Proteomes" id="UP000631653"/>
    </source>
</evidence>
<dbReference type="EMBL" id="WOSY01000014">
    <property type="protein sequence ID" value="NHN89592.1"/>
    <property type="molecule type" value="Genomic_DNA"/>
</dbReference>
<comment type="caution">
    <text evidence="1">The sequence shown here is derived from an EMBL/GenBank/DDBJ whole genome shotgun (WGS) entry which is preliminary data.</text>
</comment>
<sequence>MSAIDCVADRGRIAVFNTAVKAAVTGADDGLNKLVVLYTKWGAQFDND</sequence>
<name>A0ABX0K314_9PROT</name>
<evidence type="ECO:0000313" key="1">
    <source>
        <dbReference type="EMBL" id="NHN89592.1"/>
    </source>
</evidence>
<organism evidence="1 2">
    <name type="scientific">Acetobacter conturbans</name>
    <dbReference type="NCBI Taxonomy" id="1737472"/>
    <lineage>
        <taxon>Bacteria</taxon>
        <taxon>Pseudomonadati</taxon>
        <taxon>Pseudomonadota</taxon>
        <taxon>Alphaproteobacteria</taxon>
        <taxon>Acetobacterales</taxon>
        <taxon>Acetobacteraceae</taxon>
        <taxon>Acetobacter</taxon>
    </lineage>
</organism>
<gene>
    <name evidence="1" type="ORF">GOB81_13320</name>
</gene>